<dbReference type="Gene3D" id="3.20.20.80">
    <property type="entry name" value="Glycosidases"/>
    <property type="match status" value="1"/>
</dbReference>
<comment type="caution">
    <text evidence="8">The sequence shown here is derived from an EMBL/GenBank/DDBJ whole genome shotgun (WGS) entry which is preliminary data.</text>
</comment>
<evidence type="ECO:0000313" key="8">
    <source>
        <dbReference type="EMBL" id="MCV2369654.1"/>
    </source>
</evidence>
<reference evidence="8 9" key="1">
    <citation type="submission" date="2021-11" db="EMBL/GenBank/DDBJ databases">
        <authorList>
            <person name="Liang Q."/>
            <person name="Mou H."/>
            <person name="Liu Z."/>
        </authorList>
    </citation>
    <scope>NUCLEOTIDE SEQUENCE [LARGE SCALE GENOMIC DNA]</scope>
    <source>
        <strain evidence="8 9">CHU3</strain>
    </source>
</reference>
<dbReference type="InterPro" id="IPR011683">
    <property type="entry name" value="Glyco_hydro_53"/>
</dbReference>
<evidence type="ECO:0000256" key="1">
    <source>
        <dbReference type="ARBA" id="ARBA00001695"/>
    </source>
</evidence>
<feature type="chain" id="PRO_5045011747" description="Arabinogalactan endo-beta-1,4-galactanase" evidence="6">
    <location>
        <begin position="21"/>
        <end position="399"/>
    </location>
</feature>
<dbReference type="PANTHER" id="PTHR34983:SF1">
    <property type="entry name" value="ARABINOGALACTAN ENDO-BETA-1,4-GALACTANASE A"/>
    <property type="match status" value="1"/>
</dbReference>
<keyword evidence="4 6" id="KW-0378">Hydrolase</keyword>
<gene>
    <name evidence="8" type="ORF">LNV07_16360</name>
</gene>
<protein>
    <recommendedName>
        <fullName evidence="3 6">Arabinogalactan endo-beta-1,4-galactanase</fullName>
        <ecNumber evidence="3 6">3.2.1.89</ecNumber>
    </recommendedName>
</protein>
<keyword evidence="5 6" id="KW-0326">Glycosidase</keyword>
<comment type="catalytic activity">
    <reaction evidence="1 6">
        <text>The enzyme specifically hydrolyzes (1-&gt;4)-beta-D-galactosidic linkages in type I arabinogalactans.</text>
        <dbReference type="EC" id="3.2.1.89"/>
    </reaction>
</comment>
<dbReference type="PANTHER" id="PTHR34983">
    <property type="entry name" value="ARABINOGALACTAN ENDO-BETA-1,4-GALACTANASE A"/>
    <property type="match status" value="1"/>
</dbReference>
<keyword evidence="6" id="KW-0732">Signal</keyword>
<sequence>MCKWPNCLLAALLLCSAAQAAPFLAGGDVSVLPLMEAQGARYFDRQGRQGDALAILAANGHNIARLRLYDSPGPGSGAEGYYWPEGSMDLPDLLRMARRAKALQMQIQLTLHYSDFWTNSKTQGLPTKWRAELQPLADEAARRTRLAELVFERTREVMLALQAQGTSPEFISLGNEIEHGMLYPYGAISPPGAQGWPGLAALLRAGHAAVKSVAPKSKIVLHLDDGGNLAKYRDWFDQAQAHGVEWDVIGSSYYPFWTRKTAAQMAAFSRAVSTHYDKDLLLMEVGFNWSPTLPDGSPGQLSDNGPYPPLMSSPKGQRDFMRELFDLLKREPRVLGLLYWDPVMIATPGVGWALRESDAKAGPNAVSNTTLFDFKGQALPVLDAWRALSPSDATIQQKP</sequence>
<dbReference type="Pfam" id="PF07745">
    <property type="entry name" value="Glyco_hydro_53"/>
    <property type="match status" value="1"/>
</dbReference>
<evidence type="ECO:0000256" key="6">
    <source>
        <dbReference type="RuleBase" id="RU361192"/>
    </source>
</evidence>
<name>A0ABT2YHW9_9BURK</name>
<keyword evidence="9" id="KW-1185">Reference proteome</keyword>
<feature type="signal peptide" evidence="6">
    <location>
        <begin position="1"/>
        <end position="20"/>
    </location>
</feature>
<evidence type="ECO:0000256" key="5">
    <source>
        <dbReference type="ARBA" id="ARBA00023295"/>
    </source>
</evidence>
<evidence type="ECO:0000313" key="9">
    <source>
        <dbReference type="Proteomes" id="UP001209701"/>
    </source>
</evidence>
<dbReference type="EC" id="3.2.1.89" evidence="3 6"/>
<dbReference type="SUPFAM" id="SSF51445">
    <property type="entry name" value="(Trans)glycosidases"/>
    <property type="match status" value="1"/>
</dbReference>
<evidence type="ECO:0000256" key="4">
    <source>
        <dbReference type="ARBA" id="ARBA00022801"/>
    </source>
</evidence>
<organism evidence="8 9">
    <name type="scientific">Roseateles oligotrophus</name>
    <dbReference type="NCBI Taxonomy" id="1769250"/>
    <lineage>
        <taxon>Bacteria</taxon>
        <taxon>Pseudomonadati</taxon>
        <taxon>Pseudomonadota</taxon>
        <taxon>Betaproteobacteria</taxon>
        <taxon>Burkholderiales</taxon>
        <taxon>Sphaerotilaceae</taxon>
        <taxon>Roseateles</taxon>
    </lineage>
</organism>
<accession>A0ABT2YHW9</accession>
<dbReference type="Proteomes" id="UP001209701">
    <property type="component" value="Unassembled WGS sequence"/>
</dbReference>
<dbReference type="EMBL" id="JAJIRN010000007">
    <property type="protein sequence ID" value="MCV2369654.1"/>
    <property type="molecule type" value="Genomic_DNA"/>
</dbReference>
<evidence type="ECO:0000256" key="7">
    <source>
        <dbReference type="SAM" id="MobiDB-lite"/>
    </source>
</evidence>
<evidence type="ECO:0000256" key="3">
    <source>
        <dbReference type="ARBA" id="ARBA00012556"/>
    </source>
</evidence>
<evidence type="ECO:0000256" key="2">
    <source>
        <dbReference type="ARBA" id="ARBA00010687"/>
    </source>
</evidence>
<feature type="region of interest" description="Disordered" evidence="7">
    <location>
        <begin position="294"/>
        <end position="313"/>
    </location>
</feature>
<comment type="similarity">
    <text evidence="2 6">Belongs to the glycosyl hydrolase 53 family.</text>
</comment>
<dbReference type="RefSeq" id="WP_263572237.1">
    <property type="nucleotide sequence ID" value="NZ_JAJIRN010000007.1"/>
</dbReference>
<proteinExistence type="inferred from homology"/>
<dbReference type="InterPro" id="IPR017853">
    <property type="entry name" value="GH"/>
</dbReference>